<evidence type="ECO:0000313" key="5">
    <source>
        <dbReference type="EMBL" id="CAK7911821.1"/>
    </source>
</evidence>
<protein>
    <submittedName>
        <fullName evidence="5">Cytochrome c oxidase assembly factor 6</fullName>
    </submittedName>
</protein>
<dbReference type="EMBL" id="OZ004258">
    <property type="protein sequence ID" value="CAK7911821.1"/>
    <property type="molecule type" value="Genomic_DNA"/>
</dbReference>
<evidence type="ECO:0000256" key="3">
    <source>
        <dbReference type="ARBA" id="ARBA00023128"/>
    </source>
</evidence>
<reference evidence="5 6" key="1">
    <citation type="submission" date="2024-01" db="EMBL/GenBank/DDBJ databases">
        <authorList>
            <consortium name="Genoscope - CEA"/>
            <person name="William W."/>
        </authorList>
    </citation>
    <scope>NUCLEOTIDE SEQUENCE [LARGE SCALE GENOMIC DNA]</scope>
    <source>
        <strain evidence="5 6">29B2s-10</strain>
    </source>
</reference>
<organism evidence="5 6">
    <name type="scientific">[Candida] anglica</name>
    <dbReference type="NCBI Taxonomy" id="148631"/>
    <lineage>
        <taxon>Eukaryota</taxon>
        <taxon>Fungi</taxon>
        <taxon>Dikarya</taxon>
        <taxon>Ascomycota</taxon>
        <taxon>Saccharomycotina</taxon>
        <taxon>Pichiomycetes</taxon>
        <taxon>Debaryomycetaceae</taxon>
        <taxon>Kurtzmaniella</taxon>
    </lineage>
</organism>
<dbReference type="InterPro" id="IPR048281">
    <property type="entry name" value="COA6_fun"/>
</dbReference>
<dbReference type="Proteomes" id="UP001497600">
    <property type="component" value="Chromosome F"/>
</dbReference>
<proteinExistence type="inferred from homology"/>
<dbReference type="Pfam" id="PF02297">
    <property type="entry name" value="COX6B"/>
    <property type="match status" value="1"/>
</dbReference>
<evidence type="ECO:0000256" key="4">
    <source>
        <dbReference type="ARBA" id="ARBA00023157"/>
    </source>
</evidence>
<evidence type="ECO:0000256" key="2">
    <source>
        <dbReference type="ARBA" id="ARBA00006425"/>
    </source>
</evidence>
<gene>
    <name evidence="5" type="primary">COA6</name>
    <name evidence="5" type="ORF">CAAN4_F04192</name>
</gene>
<keyword evidence="4" id="KW-1015">Disulfide bond</keyword>
<dbReference type="PROSITE" id="PS51808">
    <property type="entry name" value="CHCH"/>
    <property type="match status" value="1"/>
</dbReference>
<keyword evidence="6" id="KW-1185">Reference proteome</keyword>
<dbReference type="InterPro" id="IPR048280">
    <property type="entry name" value="COX6B-like"/>
</dbReference>
<dbReference type="PANTHER" id="PTHR47677:SF1">
    <property type="entry name" value="CYTOCHROME C OXIDASE ASSEMBLY FACTOR 6"/>
    <property type="match status" value="1"/>
</dbReference>
<dbReference type="PANTHER" id="PTHR47677">
    <property type="entry name" value="CYTOCHROME C OXIDASE ASSEMBLY FACTOR 6"/>
    <property type="match status" value="1"/>
</dbReference>
<dbReference type="Gene3D" id="1.10.10.140">
    <property type="entry name" value="Cytochrome c oxidase, subunit VIb"/>
    <property type="match status" value="1"/>
</dbReference>
<dbReference type="SUPFAM" id="SSF47694">
    <property type="entry name" value="Cytochrome c oxidase subunit h"/>
    <property type="match status" value="1"/>
</dbReference>
<name>A0ABP0EEN2_9ASCO</name>
<sequence length="106" mass="12481">MGIFAKEEDKPSLPPNKVKRKECWEKRDLFFECLTANNIDNSLDPKQENKVKSECGALRTEFENKCVASWFKYFQEKRYSDLIRQRYIAKLESEGAQPLPFKLGSR</sequence>
<comment type="similarity">
    <text evidence="2">Belongs to the cytochrome c oxidase subunit 6B family.</text>
</comment>
<evidence type="ECO:0000313" key="6">
    <source>
        <dbReference type="Proteomes" id="UP001497600"/>
    </source>
</evidence>
<evidence type="ECO:0000256" key="1">
    <source>
        <dbReference type="ARBA" id="ARBA00004173"/>
    </source>
</evidence>
<keyword evidence="3" id="KW-0496">Mitochondrion</keyword>
<comment type="subcellular location">
    <subcellularLocation>
        <location evidence="1">Mitochondrion</location>
    </subcellularLocation>
</comment>
<dbReference type="InterPro" id="IPR036549">
    <property type="entry name" value="CX6/COA6-like_sf"/>
</dbReference>
<accession>A0ABP0EEN2</accession>